<evidence type="ECO:0000313" key="1">
    <source>
        <dbReference type="EMBL" id="JAH32701.1"/>
    </source>
</evidence>
<accession>A0A0E9RU87</accession>
<reference evidence="1" key="1">
    <citation type="submission" date="2014-11" db="EMBL/GenBank/DDBJ databases">
        <authorList>
            <person name="Amaro Gonzalez C."/>
        </authorList>
    </citation>
    <scope>NUCLEOTIDE SEQUENCE</scope>
</reference>
<proteinExistence type="predicted"/>
<sequence>MLCTPFVAAHSEEGLFFKWPLSLQGQEL</sequence>
<reference evidence="1" key="2">
    <citation type="journal article" date="2015" name="Fish Shellfish Immunol.">
        <title>Early steps in the European eel (Anguilla anguilla)-Vibrio vulnificus interaction in the gills: Role of the RtxA13 toxin.</title>
        <authorList>
            <person name="Callol A."/>
            <person name="Pajuelo D."/>
            <person name="Ebbesson L."/>
            <person name="Teles M."/>
            <person name="MacKenzie S."/>
            <person name="Amaro C."/>
        </authorList>
    </citation>
    <scope>NUCLEOTIDE SEQUENCE</scope>
</reference>
<organism evidence="1">
    <name type="scientific">Anguilla anguilla</name>
    <name type="common">European freshwater eel</name>
    <name type="synonym">Muraena anguilla</name>
    <dbReference type="NCBI Taxonomy" id="7936"/>
    <lineage>
        <taxon>Eukaryota</taxon>
        <taxon>Metazoa</taxon>
        <taxon>Chordata</taxon>
        <taxon>Craniata</taxon>
        <taxon>Vertebrata</taxon>
        <taxon>Euteleostomi</taxon>
        <taxon>Actinopterygii</taxon>
        <taxon>Neopterygii</taxon>
        <taxon>Teleostei</taxon>
        <taxon>Anguilliformes</taxon>
        <taxon>Anguillidae</taxon>
        <taxon>Anguilla</taxon>
    </lineage>
</organism>
<dbReference type="EMBL" id="GBXM01075876">
    <property type="protein sequence ID" value="JAH32701.1"/>
    <property type="molecule type" value="Transcribed_RNA"/>
</dbReference>
<protein>
    <submittedName>
        <fullName evidence="1">Uncharacterized protein</fullName>
    </submittedName>
</protein>
<dbReference type="AlphaFoldDB" id="A0A0E9RU87"/>
<name>A0A0E9RU87_ANGAN</name>